<accession>A0AAE1CGP4</accession>
<feature type="compositionally biased region" description="Basic residues" evidence="4">
    <location>
        <begin position="175"/>
        <end position="186"/>
    </location>
</feature>
<dbReference type="SMART" id="SM00248">
    <property type="entry name" value="ANK"/>
    <property type="match status" value="2"/>
</dbReference>
<keyword evidence="1" id="KW-0677">Repeat</keyword>
<dbReference type="PRINTS" id="PR01415">
    <property type="entry name" value="ANKYRIN"/>
</dbReference>
<feature type="repeat" description="ANK" evidence="3">
    <location>
        <begin position="72"/>
        <end position="105"/>
    </location>
</feature>
<proteinExistence type="predicted"/>
<dbReference type="SUPFAM" id="SSF48403">
    <property type="entry name" value="Ankyrin repeat"/>
    <property type="match status" value="1"/>
</dbReference>
<dbReference type="PROSITE" id="PS50297">
    <property type="entry name" value="ANK_REP_REGION"/>
    <property type="match status" value="1"/>
</dbReference>
<evidence type="ECO:0000256" key="2">
    <source>
        <dbReference type="ARBA" id="ARBA00023043"/>
    </source>
</evidence>
<dbReference type="Gene3D" id="1.25.40.20">
    <property type="entry name" value="Ankyrin repeat-containing domain"/>
    <property type="match status" value="2"/>
</dbReference>
<protein>
    <submittedName>
        <fullName evidence="5">Ankyrin repeat-containing domain protein</fullName>
    </submittedName>
</protein>
<evidence type="ECO:0000313" key="6">
    <source>
        <dbReference type="Proteomes" id="UP001270362"/>
    </source>
</evidence>
<feature type="region of interest" description="Disordered" evidence="4">
    <location>
        <begin position="100"/>
        <end position="219"/>
    </location>
</feature>
<dbReference type="Proteomes" id="UP001270362">
    <property type="component" value="Unassembled WGS sequence"/>
</dbReference>
<dbReference type="InterPro" id="IPR036770">
    <property type="entry name" value="Ankyrin_rpt-contain_sf"/>
</dbReference>
<comment type="caution">
    <text evidence="5">The sequence shown here is derived from an EMBL/GenBank/DDBJ whole genome shotgun (WGS) entry which is preliminary data.</text>
</comment>
<dbReference type="AlphaFoldDB" id="A0AAE1CGP4"/>
<dbReference type="InterPro" id="IPR002110">
    <property type="entry name" value="Ankyrin_rpt"/>
</dbReference>
<sequence>MEEPPKFAIHAAAREGKVTVVESLLNAEPKLARQKDDDGRLPIHWAASSNKFEIASLLVQQKDFDPDAQDDIGWTPLMIAASVKDSDKIVDLLLAKGADVNQKNSPPLRSLQKQPRHSSQALRPETPRLSARPRRARPIPAAPRGSRRLGANGEPAAEAAQPDERDRQRGLHGAAPRRGRGARRHGRGADQGGRRAGQEGRRRLSCAGFGTGSGCPQVH</sequence>
<evidence type="ECO:0000256" key="4">
    <source>
        <dbReference type="SAM" id="MobiDB-lite"/>
    </source>
</evidence>
<gene>
    <name evidence="5" type="ORF">B0T22DRAFT_55407</name>
</gene>
<name>A0AAE1CGP4_9PEZI</name>
<dbReference type="PANTHER" id="PTHR24198">
    <property type="entry name" value="ANKYRIN REPEAT AND PROTEIN KINASE DOMAIN-CONTAINING PROTEIN"/>
    <property type="match status" value="1"/>
</dbReference>
<evidence type="ECO:0000256" key="1">
    <source>
        <dbReference type="ARBA" id="ARBA00022737"/>
    </source>
</evidence>
<feature type="compositionally biased region" description="Basic and acidic residues" evidence="4">
    <location>
        <begin position="192"/>
        <end position="202"/>
    </location>
</feature>
<keyword evidence="2 3" id="KW-0040">ANK repeat</keyword>
<dbReference type="EMBL" id="JAULSO010000001">
    <property type="protein sequence ID" value="KAK3693897.1"/>
    <property type="molecule type" value="Genomic_DNA"/>
</dbReference>
<reference evidence="5" key="2">
    <citation type="submission" date="2023-06" db="EMBL/GenBank/DDBJ databases">
        <authorList>
            <consortium name="Lawrence Berkeley National Laboratory"/>
            <person name="Haridas S."/>
            <person name="Hensen N."/>
            <person name="Bonometti L."/>
            <person name="Westerberg I."/>
            <person name="Brannstrom I.O."/>
            <person name="Guillou S."/>
            <person name="Cros-Aarteil S."/>
            <person name="Calhoun S."/>
            <person name="Kuo A."/>
            <person name="Mondo S."/>
            <person name="Pangilinan J."/>
            <person name="Riley R."/>
            <person name="Labutti K."/>
            <person name="Andreopoulos B."/>
            <person name="Lipzen A."/>
            <person name="Chen C."/>
            <person name="Yanf M."/>
            <person name="Daum C."/>
            <person name="Ng V."/>
            <person name="Clum A."/>
            <person name="Steindorff A."/>
            <person name="Ohm R."/>
            <person name="Martin F."/>
            <person name="Silar P."/>
            <person name="Natvig D."/>
            <person name="Lalanne C."/>
            <person name="Gautier V."/>
            <person name="Ament-Velasquez S.L."/>
            <person name="Kruys A."/>
            <person name="Hutchinson M.I."/>
            <person name="Powell A.J."/>
            <person name="Barry K."/>
            <person name="Miller A.N."/>
            <person name="Grigoriev I.V."/>
            <person name="Debuchy R."/>
            <person name="Gladieux P."/>
            <person name="Thoren M.H."/>
            <person name="Johannesson H."/>
        </authorList>
    </citation>
    <scope>NUCLEOTIDE SEQUENCE</scope>
    <source>
        <strain evidence="5">CBS 314.62</strain>
    </source>
</reference>
<dbReference type="Pfam" id="PF12796">
    <property type="entry name" value="Ank_2"/>
    <property type="match status" value="1"/>
</dbReference>
<reference evidence="5" key="1">
    <citation type="journal article" date="2023" name="Mol. Phylogenet. Evol.">
        <title>Genome-scale phylogeny and comparative genomics of the fungal order Sordariales.</title>
        <authorList>
            <person name="Hensen N."/>
            <person name="Bonometti L."/>
            <person name="Westerberg I."/>
            <person name="Brannstrom I.O."/>
            <person name="Guillou S."/>
            <person name="Cros-Aarteil S."/>
            <person name="Calhoun S."/>
            <person name="Haridas S."/>
            <person name="Kuo A."/>
            <person name="Mondo S."/>
            <person name="Pangilinan J."/>
            <person name="Riley R."/>
            <person name="LaButti K."/>
            <person name="Andreopoulos B."/>
            <person name="Lipzen A."/>
            <person name="Chen C."/>
            <person name="Yan M."/>
            <person name="Daum C."/>
            <person name="Ng V."/>
            <person name="Clum A."/>
            <person name="Steindorff A."/>
            <person name="Ohm R.A."/>
            <person name="Martin F."/>
            <person name="Silar P."/>
            <person name="Natvig D.O."/>
            <person name="Lalanne C."/>
            <person name="Gautier V."/>
            <person name="Ament-Velasquez S.L."/>
            <person name="Kruys A."/>
            <person name="Hutchinson M.I."/>
            <person name="Powell A.J."/>
            <person name="Barry K."/>
            <person name="Miller A.N."/>
            <person name="Grigoriev I.V."/>
            <person name="Debuchy R."/>
            <person name="Gladieux P."/>
            <person name="Hiltunen Thoren M."/>
            <person name="Johannesson H."/>
        </authorList>
    </citation>
    <scope>NUCLEOTIDE SEQUENCE</scope>
    <source>
        <strain evidence="5">CBS 314.62</strain>
    </source>
</reference>
<keyword evidence="6" id="KW-1185">Reference proteome</keyword>
<dbReference type="PROSITE" id="PS50088">
    <property type="entry name" value="ANK_REPEAT"/>
    <property type="match status" value="1"/>
</dbReference>
<dbReference type="PANTHER" id="PTHR24198:SF165">
    <property type="entry name" value="ANKYRIN REPEAT-CONTAINING PROTEIN-RELATED"/>
    <property type="match status" value="1"/>
</dbReference>
<organism evidence="5 6">
    <name type="scientific">Podospora appendiculata</name>
    <dbReference type="NCBI Taxonomy" id="314037"/>
    <lineage>
        <taxon>Eukaryota</taxon>
        <taxon>Fungi</taxon>
        <taxon>Dikarya</taxon>
        <taxon>Ascomycota</taxon>
        <taxon>Pezizomycotina</taxon>
        <taxon>Sordariomycetes</taxon>
        <taxon>Sordariomycetidae</taxon>
        <taxon>Sordariales</taxon>
        <taxon>Podosporaceae</taxon>
        <taxon>Podospora</taxon>
    </lineage>
</organism>
<evidence type="ECO:0000256" key="3">
    <source>
        <dbReference type="PROSITE-ProRule" id="PRU00023"/>
    </source>
</evidence>
<feature type="compositionally biased region" description="Polar residues" evidence="4">
    <location>
        <begin position="101"/>
        <end position="121"/>
    </location>
</feature>
<evidence type="ECO:0000313" key="5">
    <source>
        <dbReference type="EMBL" id="KAK3693897.1"/>
    </source>
</evidence>